<dbReference type="EC" id="3.2.1.51" evidence="2"/>
<proteinExistence type="inferred from homology"/>
<dbReference type="InterPro" id="IPR057739">
    <property type="entry name" value="Glyco_hydro_29_N"/>
</dbReference>
<comment type="caution">
    <text evidence="7">The sequence shown here is derived from an EMBL/GenBank/DDBJ whole genome shotgun (WGS) entry which is preliminary data.</text>
</comment>
<reference evidence="7 8" key="1">
    <citation type="journal article" date="2014" name="Int. J. Syst. Evol. Microbiol.">
        <title>Phaeodactylibacter xiamenensis gen. nov., sp. nov., a member of the family Saprospiraceae isolated from the marine alga Phaeodactylum tricornutum.</title>
        <authorList>
            <person name="Chen Z.Jr."/>
            <person name="Lei X."/>
            <person name="Lai Q."/>
            <person name="Li Y."/>
            <person name="Zhang B."/>
            <person name="Zhang J."/>
            <person name="Zhang H."/>
            <person name="Yang L."/>
            <person name="Zheng W."/>
            <person name="Tian Y."/>
            <person name="Yu Z."/>
            <person name="Xu H.Jr."/>
            <person name="Zheng T."/>
        </authorList>
    </citation>
    <scope>NUCLEOTIDE SEQUENCE [LARGE SCALE GENOMIC DNA]</scope>
    <source>
        <strain evidence="7 8">KD52</strain>
    </source>
</reference>
<evidence type="ECO:0000256" key="3">
    <source>
        <dbReference type="ARBA" id="ARBA00022729"/>
    </source>
</evidence>
<dbReference type="RefSeq" id="WP_044226837.1">
    <property type="nucleotide sequence ID" value="NZ_JBKAGJ010000022.1"/>
</dbReference>
<comment type="similarity">
    <text evidence="1">Belongs to the glycosyl hydrolase 29 family.</text>
</comment>
<dbReference type="InterPro" id="IPR026876">
    <property type="entry name" value="Fn3_assoc_repeat"/>
</dbReference>
<evidence type="ECO:0000256" key="4">
    <source>
        <dbReference type="ARBA" id="ARBA00022801"/>
    </source>
</evidence>
<dbReference type="SUPFAM" id="SSF49785">
    <property type="entry name" value="Galactose-binding domain-like"/>
    <property type="match status" value="2"/>
</dbReference>
<organism evidence="7 8">
    <name type="scientific">Phaeodactylibacter xiamenensis</name>
    <dbReference type="NCBI Taxonomy" id="1524460"/>
    <lineage>
        <taxon>Bacteria</taxon>
        <taxon>Pseudomonadati</taxon>
        <taxon>Bacteroidota</taxon>
        <taxon>Saprospiria</taxon>
        <taxon>Saprospirales</taxon>
        <taxon>Haliscomenobacteraceae</taxon>
        <taxon>Phaeodactylibacter</taxon>
    </lineage>
</organism>
<protein>
    <recommendedName>
        <fullName evidence="2">alpha-L-fucosidase</fullName>
        <ecNumber evidence="2">3.2.1.51</ecNumber>
    </recommendedName>
</protein>
<dbReference type="Gene3D" id="2.60.120.260">
    <property type="entry name" value="Galactose-binding domain-like"/>
    <property type="match status" value="2"/>
</dbReference>
<dbReference type="EMBL" id="JPOS01000083">
    <property type="protein sequence ID" value="KGE85892.1"/>
    <property type="molecule type" value="Genomic_DNA"/>
</dbReference>
<evidence type="ECO:0000259" key="6">
    <source>
        <dbReference type="PROSITE" id="PS50022"/>
    </source>
</evidence>
<dbReference type="PANTHER" id="PTHR10030">
    <property type="entry name" value="ALPHA-L-FUCOSIDASE"/>
    <property type="match status" value="1"/>
</dbReference>
<sequence>MSRLLLPLLALSWLGACTPSDPTDLLMPTASTIEVDSDDTPDSILLKAAHVVPTPNQCAALRNEFIAFIHFGPNTFTRMEWGTGMEDPQIFDLKNLDTDQWCRAMKAAGMKRVIFTAKHHDGFCLWQTRYTSHGIMSSPFEEGKGDVMRALAESCRKYDLQLGVYLSPADLYQIEHPEGLYGNLSKATERVIPRPVPGRPFQDTTTFRFKVDDYNEYFLNQLFELLTEYGPIHEVWLDGAHPKRKGGQQYDYLAWKELIQQLAPEAVVFGRQDVRWCGNEAGKTRNTEWNIIPYEEDPRQMNHFSDLTAEAIGEREQLAKGRYLHYQMAETNTSIREGWFFRDDTKQRVRSADDVYDMYERSVGGNSVFLLNIPPNREGRFSDEDVAVLEEVGKRIQETYGADLLEGASGPAEVLDNDPATFHLLTKGDSAIILEAPEPITANRFRIQEAITTHSERVEAHALYAWQNGQWEHLAAASNIGYQRILRFPEVTAQRFKLVVSAWRLPPAIATISAHYYRPRLPQLVISRDSTGQVHIHPKQHDFGWKPHGEDVVGNLNRGYAIHYTTDGSTPGEEALRYSSPFMQPSGLVKARAIAAREQGSVAAAVFGLLKTDWTVLRADSKEVGYEAALAFDGDPKTSWCPEPSPEPHYLTIDLGREHTLTGFAYTPPADRSLSKLEGGQVETSLDGRYFMPGETFRFGNLMNDPTQRMHYFKEPVKARYLTLRVHQATDGGRAACMAEIDILAD</sequence>
<keyword evidence="8" id="KW-1185">Reference proteome</keyword>
<dbReference type="InterPro" id="IPR017853">
    <property type="entry name" value="GH"/>
</dbReference>
<dbReference type="Gene3D" id="3.20.20.80">
    <property type="entry name" value="Glycosidases"/>
    <property type="match status" value="1"/>
</dbReference>
<dbReference type="InterPro" id="IPR000421">
    <property type="entry name" value="FA58C"/>
</dbReference>
<dbReference type="AlphaFoldDB" id="A0A098S3Z1"/>
<dbReference type="InterPro" id="IPR000933">
    <property type="entry name" value="Glyco_hydro_29"/>
</dbReference>
<evidence type="ECO:0000256" key="1">
    <source>
        <dbReference type="ARBA" id="ARBA00007951"/>
    </source>
</evidence>
<name>A0A098S3Z1_9BACT</name>
<keyword evidence="5" id="KW-0326">Glycosidase</keyword>
<keyword evidence="4" id="KW-0378">Hydrolase</keyword>
<evidence type="ECO:0000256" key="2">
    <source>
        <dbReference type="ARBA" id="ARBA00012662"/>
    </source>
</evidence>
<dbReference type="GO" id="GO:0006004">
    <property type="term" value="P:fucose metabolic process"/>
    <property type="evidence" value="ECO:0007669"/>
    <property type="project" value="TreeGrafter"/>
</dbReference>
<dbReference type="GO" id="GO:0005764">
    <property type="term" value="C:lysosome"/>
    <property type="evidence" value="ECO:0007669"/>
    <property type="project" value="TreeGrafter"/>
</dbReference>
<keyword evidence="3" id="KW-0732">Signal</keyword>
<evidence type="ECO:0000313" key="8">
    <source>
        <dbReference type="Proteomes" id="UP000029736"/>
    </source>
</evidence>
<dbReference type="STRING" id="1524460.IX84_25120"/>
<gene>
    <name evidence="7" type="ORF">IX84_25120</name>
</gene>
<dbReference type="Pfam" id="PF13287">
    <property type="entry name" value="Fn3_assoc"/>
    <property type="match status" value="1"/>
</dbReference>
<dbReference type="PROSITE" id="PS50022">
    <property type="entry name" value="FA58C_3"/>
    <property type="match status" value="1"/>
</dbReference>
<dbReference type="Pfam" id="PF01120">
    <property type="entry name" value="Alpha_L_fucos"/>
    <property type="match status" value="1"/>
</dbReference>
<dbReference type="PROSITE" id="PS51257">
    <property type="entry name" value="PROKAR_LIPOPROTEIN"/>
    <property type="match status" value="1"/>
</dbReference>
<dbReference type="SUPFAM" id="SSF51445">
    <property type="entry name" value="(Trans)glycosidases"/>
    <property type="match status" value="1"/>
</dbReference>
<dbReference type="InterPro" id="IPR008979">
    <property type="entry name" value="Galactose-bd-like_sf"/>
</dbReference>
<dbReference type="Proteomes" id="UP000029736">
    <property type="component" value="Unassembled WGS sequence"/>
</dbReference>
<accession>A0A098S3Z1</accession>
<dbReference type="GO" id="GO:0004560">
    <property type="term" value="F:alpha-L-fucosidase activity"/>
    <property type="evidence" value="ECO:0007669"/>
    <property type="project" value="InterPro"/>
</dbReference>
<dbReference type="Pfam" id="PF00754">
    <property type="entry name" value="F5_F8_type_C"/>
    <property type="match status" value="1"/>
</dbReference>
<feature type="domain" description="F5/8 type C" evidence="6">
    <location>
        <begin position="602"/>
        <end position="746"/>
    </location>
</feature>
<dbReference type="GO" id="GO:0016139">
    <property type="term" value="P:glycoside catabolic process"/>
    <property type="evidence" value="ECO:0007669"/>
    <property type="project" value="TreeGrafter"/>
</dbReference>
<evidence type="ECO:0000313" key="7">
    <source>
        <dbReference type="EMBL" id="KGE85892.1"/>
    </source>
</evidence>
<evidence type="ECO:0000256" key="5">
    <source>
        <dbReference type="ARBA" id="ARBA00023295"/>
    </source>
</evidence>
<dbReference type="SMART" id="SM00812">
    <property type="entry name" value="Alpha_L_fucos"/>
    <property type="match status" value="1"/>
</dbReference>
<dbReference type="PANTHER" id="PTHR10030:SF37">
    <property type="entry name" value="ALPHA-L-FUCOSIDASE-RELATED"/>
    <property type="match status" value="1"/>
</dbReference>